<dbReference type="Gene3D" id="3.40.50.150">
    <property type="entry name" value="Vaccinia Virus protein VP39"/>
    <property type="match status" value="1"/>
</dbReference>
<accession>A0A9Q0JAK5</accession>
<dbReference type="GO" id="GO:0046983">
    <property type="term" value="F:protein dimerization activity"/>
    <property type="evidence" value="ECO:0007669"/>
    <property type="project" value="InterPro"/>
</dbReference>
<keyword evidence="1" id="KW-0489">Methyltransferase</keyword>
<dbReference type="GO" id="GO:0032259">
    <property type="term" value="P:methylation"/>
    <property type="evidence" value="ECO:0007669"/>
    <property type="project" value="UniProtKB-KW"/>
</dbReference>
<dbReference type="InterPro" id="IPR001077">
    <property type="entry name" value="COMT_C"/>
</dbReference>
<dbReference type="SUPFAM" id="SSF53335">
    <property type="entry name" value="S-adenosyl-L-methionine-dependent methyltransferases"/>
    <property type="match status" value="1"/>
</dbReference>
<evidence type="ECO:0000256" key="2">
    <source>
        <dbReference type="ARBA" id="ARBA00022679"/>
    </source>
</evidence>
<dbReference type="AlphaFoldDB" id="A0A9Q0JAK5"/>
<evidence type="ECO:0000256" key="1">
    <source>
        <dbReference type="ARBA" id="ARBA00022603"/>
    </source>
</evidence>
<reference evidence="6" key="1">
    <citation type="submission" date="2022-02" db="EMBL/GenBank/DDBJ databases">
        <authorList>
            <person name="Henning P.M."/>
            <person name="McCubbin A.G."/>
            <person name="Shore J.S."/>
        </authorList>
    </citation>
    <scope>NUCLEOTIDE SEQUENCE</scope>
    <source>
        <strain evidence="6">F60SS</strain>
        <tissue evidence="6">Leaves</tissue>
    </source>
</reference>
<feature type="domain" description="O-methyltransferase dimerisation" evidence="5">
    <location>
        <begin position="23"/>
        <end position="73"/>
    </location>
</feature>
<dbReference type="PROSITE" id="PS51683">
    <property type="entry name" value="SAM_OMT_II"/>
    <property type="match status" value="1"/>
</dbReference>
<reference evidence="6" key="2">
    <citation type="journal article" date="2023" name="Plants (Basel)">
        <title>Annotation of the Turnera subulata (Passifloraceae) Draft Genome Reveals the S-Locus Evolved after the Divergence of Turneroideae from Passifloroideae in a Stepwise Manner.</title>
        <authorList>
            <person name="Henning P.M."/>
            <person name="Roalson E.H."/>
            <person name="Mir W."/>
            <person name="McCubbin A.G."/>
            <person name="Shore J.S."/>
        </authorList>
    </citation>
    <scope>NUCLEOTIDE SEQUENCE</scope>
    <source>
        <strain evidence="6">F60SS</strain>
    </source>
</reference>
<proteinExistence type="predicted"/>
<dbReference type="Proteomes" id="UP001141552">
    <property type="component" value="Unassembled WGS sequence"/>
</dbReference>
<dbReference type="GO" id="GO:0008171">
    <property type="term" value="F:O-methyltransferase activity"/>
    <property type="evidence" value="ECO:0007669"/>
    <property type="project" value="InterPro"/>
</dbReference>
<organism evidence="6 7">
    <name type="scientific">Turnera subulata</name>
    <dbReference type="NCBI Taxonomy" id="218843"/>
    <lineage>
        <taxon>Eukaryota</taxon>
        <taxon>Viridiplantae</taxon>
        <taxon>Streptophyta</taxon>
        <taxon>Embryophyta</taxon>
        <taxon>Tracheophyta</taxon>
        <taxon>Spermatophyta</taxon>
        <taxon>Magnoliopsida</taxon>
        <taxon>eudicotyledons</taxon>
        <taxon>Gunneridae</taxon>
        <taxon>Pentapetalae</taxon>
        <taxon>rosids</taxon>
        <taxon>fabids</taxon>
        <taxon>Malpighiales</taxon>
        <taxon>Passifloraceae</taxon>
        <taxon>Turnera</taxon>
    </lineage>
</organism>
<sequence length="202" mass="22135">MTSPRETYSELAKQEEKAFSYAMQLAFGSVLPMAMKTASELGIFDIIAKAGAAAKLSAMDIAARLPLTDGDGVSLGPVLTVAQDKVYLESWSALKDAVLDGGTAFDRVHGMHVYEYPNNDPGFGRNFNMAVMNHRTIVIRKLLESYKGFEQIKQLIDIGGGLGLTLNIITSKYPHIKGVNFDLPRVIEEAQSYPGTKYHSLF</sequence>
<dbReference type="InterPro" id="IPR012967">
    <property type="entry name" value="COMT_dimerisation"/>
</dbReference>
<dbReference type="OrthoDB" id="1606438at2759"/>
<dbReference type="InterPro" id="IPR029063">
    <property type="entry name" value="SAM-dependent_MTases_sf"/>
</dbReference>
<evidence type="ECO:0000259" key="5">
    <source>
        <dbReference type="Pfam" id="PF08100"/>
    </source>
</evidence>
<dbReference type="Pfam" id="PF00891">
    <property type="entry name" value="Methyltransf_2"/>
    <property type="match status" value="1"/>
</dbReference>
<evidence type="ECO:0008006" key="8">
    <source>
        <dbReference type="Google" id="ProtNLM"/>
    </source>
</evidence>
<feature type="domain" description="O-methyltransferase C-terminal" evidence="4">
    <location>
        <begin position="91"/>
        <end position="193"/>
    </location>
</feature>
<gene>
    <name evidence="6" type="ORF">Tsubulata_045108</name>
</gene>
<dbReference type="Gene3D" id="1.10.10.10">
    <property type="entry name" value="Winged helix-like DNA-binding domain superfamily/Winged helix DNA-binding domain"/>
    <property type="match status" value="1"/>
</dbReference>
<evidence type="ECO:0000313" key="6">
    <source>
        <dbReference type="EMBL" id="KAJ4835471.1"/>
    </source>
</evidence>
<evidence type="ECO:0000259" key="4">
    <source>
        <dbReference type="Pfam" id="PF00891"/>
    </source>
</evidence>
<keyword evidence="3" id="KW-0949">S-adenosyl-L-methionine</keyword>
<dbReference type="EMBL" id="JAKUCV010004407">
    <property type="protein sequence ID" value="KAJ4835471.1"/>
    <property type="molecule type" value="Genomic_DNA"/>
</dbReference>
<dbReference type="InterPro" id="IPR016461">
    <property type="entry name" value="COMT-like"/>
</dbReference>
<dbReference type="PANTHER" id="PTHR11746">
    <property type="entry name" value="O-METHYLTRANSFERASE"/>
    <property type="match status" value="1"/>
</dbReference>
<keyword evidence="7" id="KW-1185">Reference proteome</keyword>
<evidence type="ECO:0000313" key="7">
    <source>
        <dbReference type="Proteomes" id="UP001141552"/>
    </source>
</evidence>
<comment type="caution">
    <text evidence="6">The sequence shown here is derived from an EMBL/GenBank/DDBJ whole genome shotgun (WGS) entry which is preliminary data.</text>
</comment>
<evidence type="ECO:0000256" key="3">
    <source>
        <dbReference type="ARBA" id="ARBA00022691"/>
    </source>
</evidence>
<dbReference type="Pfam" id="PF08100">
    <property type="entry name" value="Dimerisation"/>
    <property type="match status" value="1"/>
</dbReference>
<dbReference type="InterPro" id="IPR036390">
    <property type="entry name" value="WH_DNA-bd_sf"/>
</dbReference>
<dbReference type="InterPro" id="IPR036388">
    <property type="entry name" value="WH-like_DNA-bd_sf"/>
</dbReference>
<keyword evidence="2" id="KW-0808">Transferase</keyword>
<dbReference type="SUPFAM" id="SSF46785">
    <property type="entry name" value="Winged helix' DNA-binding domain"/>
    <property type="match status" value="1"/>
</dbReference>
<protein>
    <recommendedName>
        <fullName evidence="8">O-methyltransferase domain-containing protein</fullName>
    </recommendedName>
</protein>
<name>A0A9Q0JAK5_9ROSI</name>